<name>A0ACC0BXH9_CATRO</name>
<gene>
    <name evidence="1" type="ORF">M9H77_08325</name>
</gene>
<keyword evidence="2" id="KW-1185">Reference proteome</keyword>
<proteinExistence type="predicted"/>
<evidence type="ECO:0000313" key="1">
    <source>
        <dbReference type="EMBL" id="KAI5677375.1"/>
    </source>
</evidence>
<accession>A0ACC0BXH9</accession>
<reference evidence="2" key="1">
    <citation type="journal article" date="2023" name="Nat. Plants">
        <title>Single-cell RNA sequencing provides a high-resolution roadmap for understanding the multicellular compartmentation of specialized metabolism.</title>
        <authorList>
            <person name="Sun S."/>
            <person name="Shen X."/>
            <person name="Li Y."/>
            <person name="Li Y."/>
            <person name="Wang S."/>
            <person name="Li R."/>
            <person name="Zhang H."/>
            <person name="Shen G."/>
            <person name="Guo B."/>
            <person name="Wei J."/>
            <person name="Xu J."/>
            <person name="St-Pierre B."/>
            <person name="Chen S."/>
            <person name="Sun C."/>
        </authorList>
    </citation>
    <scope>NUCLEOTIDE SEQUENCE [LARGE SCALE GENOMIC DNA]</scope>
</reference>
<sequence length="390" mass="43609">MASPFFVYKICCRLFPSPLFRISFSLYNQRSPFISSFSAHSFTQPFRHMEKEISTTGHGDTSGAADDMNYRSFFGSSLSPFLNYLNDGQDITTYQPLELKRSMMAPRLPPSELLMDLHHHQDLIDRHNAVLGHLKETAKQAQALRQENINLKMVNADLTSRLSLLLRASSDYAASFGFTGMDPGANLDDVLRDLGMMSLGGGMSEGQSWDDLTTEGDSPSPTSVIDSGRVEGNGDTGDRVSLPKSISVRSSGYLKQQVPAGGSSGGRVNKVLHPSKTCNTAQKVYVKGGKKEEEPLELEVYNQGMFKTELCNKWQETGACPYGEHCQFAHGIEELRPVLRHPRYKTEVCRMVLSGDHCPYGHRCHFRHTLTDQEKLIKSMNLRSFKDLNR</sequence>
<dbReference type="EMBL" id="CM044702">
    <property type="protein sequence ID" value="KAI5677375.1"/>
    <property type="molecule type" value="Genomic_DNA"/>
</dbReference>
<protein>
    <submittedName>
        <fullName evidence="1">Uncharacterized protein</fullName>
    </submittedName>
</protein>
<organism evidence="1 2">
    <name type="scientific">Catharanthus roseus</name>
    <name type="common">Madagascar periwinkle</name>
    <name type="synonym">Vinca rosea</name>
    <dbReference type="NCBI Taxonomy" id="4058"/>
    <lineage>
        <taxon>Eukaryota</taxon>
        <taxon>Viridiplantae</taxon>
        <taxon>Streptophyta</taxon>
        <taxon>Embryophyta</taxon>
        <taxon>Tracheophyta</taxon>
        <taxon>Spermatophyta</taxon>
        <taxon>Magnoliopsida</taxon>
        <taxon>eudicotyledons</taxon>
        <taxon>Gunneridae</taxon>
        <taxon>Pentapetalae</taxon>
        <taxon>asterids</taxon>
        <taxon>lamiids</taxon>
        <taxon>Gentianales</taxon>
        <taxon>Apocynaceae</taxon>
        <taxon>Rauvolfioideae</taxon>
        <taxon>Vinceae</taxon>
        <taxon>Catharanthinae</taxon>
        <taxon>Catharanthus</taxon>
    </lineage>
</organism>
<dbReference type="Proteomes" id="UP001060085">
    <property type="component" value="Linkage Group LG02"/>
</dbReference>
<evidence type="ECO:0000313" key="2">
    <source>
        <dbReference type="Proteomes" id="UP001060085"/>
    </source>
</evidence>
<comment type="caution">
    <text evidence="1">The sequence shown here is derived from an EMBL/GenBank/DDBJ whole genome shotgun (WGS) entry which is preliminary data.</text>
</comment>